<evidence type="ECO:0000259" key="2">
    <source>
        <dbReference type="Pfam" id="PF13843"/>
    </source>
</evidence>
<dbReference type="AlphaFoldDB" id="A0A8C4I4X3"/>
<feature type="region of interest" description="Disordered" evidence="1">
    <location>
        <begin position="1"/>
        <end position="70"/>
    </location>
</feature>
<reference evidence="3" key="1">
    <citation type="submission" date="2025-08" db="UniProtKB">
        <authorList>
            <consortium name="Ensembl"/>
        </authorList>
    </citation>
    <scope>IDENTIFICATION</scope>
</reference>
<accession>A0A8C4I4X3</accession>
<protein>
    <recommendedName>
        <fullName evidence="2">PiggyBac transposable element-derived protein domain-containing protein</fullName>
    </recommendedName>
</protein>
<feature type="compositionally biased region" description="Low complexity" evidence="1">
    <location>
        <begin position="36"/>
        <end position="47"/>
    </location>
</feature>
<sequence>MSSRRTMTATEALAMLRRLDDEDSDGGAGTDRDSDVSWSLDSSSSSESDSDNEFIPRRKKSRLDISDPGTDLVPSDNIPGMFLLILLDEGMLKHIRDCTVAEAHRVKEDKIWDMSVEELKAFIGLIYIRGAQGGKGMDLASFWSAEWGCAFFKETMSRNRFQEIMRFLRFDRRETRRTRLQDNKFALMSDVWDRFVQNCIVCYKPGADITVDEQLFPTKSRCSFMQYIANKPDKFGIKFWLAADVDTKYMVNGAPYLGKDETRRPGQRLGDSVVLKMVEPYLGKGRNVTTDNFFTSFELAKALQAKKTSLVGTVNKTRRELPPCVKAQRPLFSTEVLKSGDATLTVYQCKRKKNVCILSTVHTAVGITSGHKSKPETVTYYNKTKVGVDVLDQMARKYSVKAPSRRWPVAVFYNILDLAAINAHILFKKCTNEKVSRRDFITRLASELRSDHISSKATQLVVREPGPGQEQQQMERRRQCQVRRNCKKNKTKETCAKCHKVVCGSCTRKAVFTCVDCA</sequence>
<feature type="domain" description="PiggyBac transposable element-derived protein" evidence="2">
    <location>
        <begin position="85"/>
        <end position="424"/>
    </location>
</feature>
<dbReference type="InterPro" id="IPR029526">
    <property type="entry name" value="PGBD"/>
</dbReference>
<keyword evidence="4" id="KW-1185">Reference proteome</keyword>
<name>A0A8C4I4X3_DICLA</name>
<dbReference type="GeneTree" id="ENSGT00940000172289"/>
<evidence type="ECO:0000256" key="1">
    <source>
        <dbReference type="SAM" id="MobiDB-lite"/>
    </source>
</evidence>
<dbReference type="Proteomes" id="UP000694389">
    <property type="component" value="Unassembled WGS sequence"/>
</dbReference>
<dbReference type="PANTHER" id="PTHR46599">
    <property type="entry name" value="PIGGYBAC TRANSPOSABLE ELEMENT-DERIVED PROTEIN 4"/>
    <property type="match status" value="1"/>
</dbReference>
<dbReference type="Pfam" id="PF13843">
    <property type="entry name" value="DDE_Tnp_1_7"/>
    <property type="match status" value="1"/>
</dbReference>
<evidence type="ECO:0000313" key="3">
    <source>
        <dbReference type="Ensembl" id="ENSDLAP00005052369.2"/>
    </source>
</evidence>
<reference evidence="3" key="2">
    <citation type="submission" date="2025-09" db="UniProtKB">
        <authorList>
            <consortium name="Ensembl"/>
        </authorList>
    </citation>
    <scope>IDENTIFICATION</scope>
</reference>
<organism evidence="3 4">
    <name type="scientific">Dicentrarchus labrax</name>
    <name type="common">European seabass</name>
    <name type="synonym">Morone labrax</name>
    <dbReference type="NCBI Taxonomy" id="13489"/>
    <lineage>
        <taxon>Eukaryota</taxon>
        <taxon>Metazoa</taxon>
        <taxon>Chordata</taxon>
        <taxon>Craniata</taxon>
        <taxon>Vertebrata</taxon>
        <taxon>Euteleostomi</taxon>
        <taxon>Actinopterygii</taxon>
        <taxon>Neopterygii</taxon>
        <taxon>Teleostei</taxon>
        <taxon>Neoteleostei</taxon>
        <taxon>Acanthomorphata</taxon>
        <taxon>Eupercaria</taxon>
        <taxon>Moronidae</taxon>
        <taxon>Dicentrarchus</taxon>
    </lineage>
</organism>
<evidence type="ECO:0000313" key="4">
    <source>
        <dbReference type="Proteomes" id="UP000694389"/>
    </source>
</evidence>
<proteinExistence type="predicted"/>
<dbReference type="PANTHER" id="PTHR46599:SF6">
    <property type="entry name" value="DUAL SPECIFICITY PHOSPHATASE 26"/>
    <property type="match status" value="1"/>
</dbReference>
<dbReference type="Ensembl" id="ENSDLAT00005055730.2">
    <property type="protein sequence ID" value="ENSDLAP00005052369.2"/>
    <property type="gene ID" value="ENSDLAG00005022643.2"/>
</dbReference>